<dbReference type="Gene3D" id="3.40.50.1360">
    <property type="match status" value="1"/>
</dbReference>
<dbReference type="CDD" id="cd01400">
    <property type="entry name" value="6PGL"/>
    <property type="match status" value="1"/>
</dbReference>
<evidence type="ECO:0000259" key="7">
    <source>
        <dbReference type="Pfam" id="PF00479"/>
    </source>
</evidence>
<dbReference type="Gene3D" id="3.30.360.10">
    <property type="entry name" value="Dihydrodipicolinate Reductase, domain 2"/>
    <property type="match status" value="1"/>
</dbReference>
<feature type="domain" description="Glucosamine/galactosamine-6-phosphate isomerase" evidence="8">
    <location>
        <begin position="563"/>
        <end position="785"/>
    </location>
</feature>
<protein>
    <submittedName>
        <fullName evidence="11">GDH/6PGL endoplasmic bifunctional protein</fullName>
    </submittedName>
</protein>
<evidence type="ECO:0000256" key="4">
    <source>
        <dbReference type="ARBA" id="ARBA00023002"/>
    </source>
</evidence>
<dbReference type="AlphaFoldDB" id="A0A1S3LE38"/>
<dbReference type="Pfam" id="PF02781">
    <property type="entry name" value="G6PD_C"/>
    <property type="match status" value="1"/>
</dbReference>
<evidence type="ECO:0000256" key="5">
    <source>
        <dbReference type="ARBA" id="ARBA00023277"/>
    </source>
</evidence>
<dbReference type="Proteomes" id="UP001652741">
    <property type="component" value="Chromosome ssa12"/>
</dbReference>
<dbReference type="Bgee" id="ENSSSAG00000042322">
    <property type="expression patterns" value="Expressed in hindgut and 22 other cell types or tissues"/>
</dbReference>
<dbReference type="UniPathway" id="UPA00115"/>
<dbReference type="PRINTS" id="PR00079">
    <property type="entry name" value="G6PDHDRGNASE"/>
</dbReference>
<feature type="domain" description="Glucose-6-phosphate dehydrogenase NAD-binding" evidence="7">
    <location>
        <begin position="37"/>
        <end position="218"/>
    </location>
</feature>
<evidence type="ECO:0000259" key="8">
    <source>
        <dbReference type="Pfam" id="PF01182"/>
    </source>
</evidence>
<evidence type="ECO:0000256" key="1">
    <source>
        <dbReference type="ARBA" id="ARBA00004959"/>
    </source>
</evidence>
<proteinExistence type="predicted"/>
<dbReference type="InterPro" id="IPR022674">
    <property type="entry name" value="G6P_DH_NAD-bd"/>
</dbReference>
<dbReference type="InterPro" id="IPR001282">
    <property type="entry name" value="G6P_DH"/>
</dbReference>
<name>A0A1S3LE38_SALSA</name>
<dbReference type="GO" id="GO:0004345">
    <property type="term" value="F:glucose-6-phosphate dehydrogenase activity"/>
    <property type="evidence" value="ECO:0007669"/>
    <property type="project" value="InterPro"/>
</dbReference>
<reference evidence="11" key="1">
    <citation type="submission" date="2025-08" db="UniProtKB">
        <authorList>
            <consortium name="RefSeq"/>
        </authorList>
    </citation>
    <scope>IDENTIFICATION</scope>
</reference>
<keyword evidence="3" id="KW-0521">NADP</keyword>
<dbReference type="InterPro" id="IPR022675">
    <property type="entry name" value="G6P_DH_C"/>
</dbReference>
<dbReference type="GO" id="GO:0050661">
    <property type="term" value="F:NADP binding"/>
    <property type="evidence" value="ECO:0007669"/>
    <property type="project" value="InterPro"/>
</dbReference>
<keyword evidence="2" id="KW-0313">Glucose metabolism</keyword>
<gene>
    <name evidence="11" type="primary">LOC106565995</name>
</gene>
<dbReference type="SUPFAM" id="SSF55347">
    <property type="entry name" value="Glyceraldehyde-3-phosphate dehydrogenase-like, C-terminal domain"/>
    <property type="match status" value="1"/>
</dbReference>
<evidence type="ECO:0000259" key="9">
    <source>
        <dbReference type="Pfam" id="PF02781"/>
    </source>
</evidence>
<dbReference type="STRING" id="8030.ENSSSAP00000035754"/>
<keyword evidence="6" id="KW-0732">Signal</keyword>
<dbReference type="InterPro" id="IPR036291">
    <property type="entry name" value="NAD(P)-bd_dom_sf"/>
</dbReference>
<comment type="pathway">
    <text evidence="1">Carbohydrate degradation; pentose phosphate pathway.</text>
</comment>
<feature type="signal peptide" evidence="6">
    <location>
        <begin position="1"/>
        <end position="22"/>
    </location>
</feature>
<dbReference type="PANTHER" id="PTHR23429:SF7">
    <property type="entry name" value="GDH_6PGL ENDOPLASMIC BIFUNCTIONAL PROTEIN"/>
    <property type="match status" value="1"/>
</dbReference>
<dbReference type="SUPFAM" id="SSF51735">
    <property type="entry name" value="NAD(P)-binding Rossmann-fold domains"/>
    <property type="match status" value="1"/>
</dbReference>
<feature type="domain" description="Glucose-6-phosphate dehydrogenase C-terminal" evidence="9">
    <location>
        <begin position="224"/>
        <end position="512"/>
    </location>
</feature>
<dbReference type="KEGG" id="sasa:106565995"/>
<dbReference type="PaxDb" id="8030-ENSSSAP00000035754"/>
<dbReference type="Pfam" id="PF01182">
    <property type="entry name" value="Glucosamine_iso"/>
    <property type="match status" value="1"/>
</dbReference>
<dbReference type="InterPro" id="IPR006148">
    <property type="entry name" value="Glc/Gal-6P_isomerase"/>
</dbReference>
<accession>A0A1S3LE38</accession>
<dbReference type="InterPro" id="IPR037171">
    <property type="entry name" value="NagB/RpiA_transferase-like"/>
</dbReference>
<dbReference type="Gene3D" id="3.40.50.720">
    <property type="entry name" value="NAD(P)-binding Rossmann-like Domain"/>
    <property type="match status" value="1"/>
</dbReference>
<dbReference type="PANTHER" id="PTHR23429">
    <property type="entry name" value="GLUCOSE-6-PHOSPHATE 1-DEHYDROGENASE G6PD"/>
    <property type="match status" value="1"/>
</dbReference>
<dbReference type="NCBIfam" id="TIGR01198">
    <property type="entry name" value="pgl"/>
    <property type="match status" value="1"/>
</dbReference>
<dbReference type="GeneID" id="106565995"/>
<dbReference type="InterPro" id="IPR005900">
    <property type="entry name" value="6-phosphogluconolactonase_DevB"/>
</dbReference>
<dbReference type="RefSeq" id="XP_013989218.2">
    <property type="nucleotide sequence ID" value="XM_014133743.2"/>
</dbReference>
<keyword evidence="10" id="KW-1185">Reference proteome</keyword>
<dbReference type="GO" id="GO:0009051">
    <property type="term" value="P:pentose-phosphate shunt, oxidative branch"/>
    <property type="evidence" value="ECO:0007669"/>
    <property type="project" value="TreeGrafter"/>
</dbReference>
<dbReference type="SUPFAM" id="SSF100950">
    <property type="entry name" value="NagB/RpiA/CoA transferase-like"/>
    <property type="match status" value="1"/>
</dbReference>
<keyword evidence="5" id="KW-0119">Carbohydrate metabolism</keyword>
<dbReference type="GO" id="GO:0017057">
    <property type="term" value="F:6-phosphogluconolactonase activity"/>
    <property type="evidence" value="ECO:0007669"/>
    <property type="project" value="InterPro"/>
</dbReference>
<dbReference type="PROSITE" id="PS00069">
    <property type="entry name" value="G6P_DEHYDROGENASE"/>
    <property type="match status" value="1"/>
</dbReference>
<dbReference type="GO" id="GO:0005783">
    <property type="term" value="C:endoplasmic reticulum"/>
    <property type="evidence" value="ECO:0007669"/>
    <property type="project" value="TreeGrafter"/>
</dbReference>
<evidence type="ECO:0000256" key="6">
    <source>
        <dbReference type="SAM" id="SignalP"/>
    </source>
</evidence>
<dbReference type="GO" id="GO:0006006">
    <property type="term" value="P:glucose metabolic process"/>
    <property type="evidence" value="ECO:0007669"/>
    <property type="project" value="UniProtKB-KW"/>
</dbReference>
<dbReference type="InterPro" id="IPR019796">
    <property type="entry name" value="G6P_DH_AS"/>
</dbReference>
<sequence length="794" mass="89521">MWKVVWAALLLLATVYVQRGCAKEAKGAQSLGHVSVVIVGGTGDLAKKYLWQGFFQLYANQVSSGYSFSFYGGGLSPNDKATPVLFEVLKGVVCPWELSVERCALVKEQFLRLAEYRQLNTSEDYQALGKHLTEQLRQEGIVEAGRLFYLSVPAFAYADVAEKINSCRPTDGAWLRVVLEKPFGHDFSSAQLLSTQLGASLKDNEMYRIDHYLGKQVVSKILPFRRENSKHLDLIWNKHHIERVEIVLKETLDAKGRIPFYEQYGVIRDVIQNHLTEVMTLLTMELPSNLSNTKEVLKNKLKIFSALQHLDRNCAAIGQYQAYNAEVQEELSKTKEHFSLTPTFAGIMVHIDLAQYKGMPVILTSGKMLDERVGYARILFKNDIFCIQSHSSVHCKPKQIVFYFGHGTLQYPAILVSKNLFKPDLMDTEWKEVTEHKDVSVLGLNISDYYVLTPTVEREAYAELILHIFQGRKDGFISTENLLASWSFWTPLLQSLADTLPRLYPGGADNGNMLDIKLLGREVTFANEAVVMVTQDHMGRSGTESFQVMQGKYRSADMVSAWPEELIVRLAADLQVAAESAVRDGGRFHLALSGGSSPLALFQRLARHHYSFPWKDTHVWMVDERCVPLTELDSNFRTLHDHLLQHVKMSYFNIHPMPVQMNQRLCVEEDSGALLYESDITQLVNASSFHFVLLGVGYDGHTASLFPGSKLVAHGNSLVAFTESPAKPHQRMSLTLKAINQAQKVGVLVMGKSKHELVTQLSRVKDNPKYWPITGIRPTSGRLVWYIDYDALLG</sequence>
<evidence type="ECO:0000313" key="10">
    <source>
        <dbReference type="Proteomes" id="UP001652741"/>
    </source>
</evidence>
<dbReference type="Pfam" id="PF00479">
    <property type="entry name" value="G6PD_N"/>
    <property type="match status" value="1"/>
</dbReference>
<evidence type="ECO:0000313" key="11">
    <source>
        <dbReference type="RefSeq" id="XP_013989218.2"/>
    </source>
</evidence>
<organism evidence="10 11">
    <name type="scientific">Salmo salar</name>
    <name type="common">Atlantic salmon</name>
    <dbReference type="NCBI Taxonomy" id="8030"/>
    <lineage>
        <taxon>Eukaryota</taxon>
        <taxon>Metazoa</taxon>
        <taxon>Chordata</taxon>
        <taxon>Craniata</taxon>
        <taxon>Vertebrata</taxon>
        <taxon>Euteleostomi</taxon>
        <taxon>Actinopterygii</taxon>
        <taxon>Neopterygii</taxon>
        <taxon>Teleostei</taxon>
        <taxon>Protacanthopterygii</taxon>
        <taxon>Salmoniformes</taxon>
        <taxon>Salmonidae</taxon>
        <taxon>Salmoninae</taxon>
        <taxon>Salmo</taxon>
    </lineage>
</organism>
<evidence type="ECO:0000256" key="3">
    <source>
        <dbReference type="ARBA" id="ARBA00022857"/>
    </source>
</evidence>
<evidence type="ECO:0000256" key="2">
    <source>
        <dbReference type="ARBA" id="ARBA00022526"/>
    </source>
</evidence>
<feature type="chain" id="PRO_5045310619" evidence="6">
    <location>
        <begin position="23"/>
        <end position="794"/>
    </location>
</feature>
<keyword evidence="4" id="KW-0560">Oxidoreductase</keyword>